<evidence type="ECO:0000256" key="7">
    <source>
        <dbReference type="ARBA" id="ARBA00038032"/>
    </source>
</evidence>
<dbReference type="OrthoDB" id="9808638at2"/>
<evidence type="ECO:0000313" key="11">
    <source>
        <dbReference type="Proteomes" id="UP000192906"/>
    </source>
</evidence>
<gene>
    <name evidence="10" type="ORF">SAMN06295933_1450</name>
</gene>
<evidence type="ECO:0000256" key="2">
    <source>
        <dbReference type="ARBA" id="ARBA00022448"/>
    </source>
</evidence>
<dbReference type="FunFam" id="1.10.3730.20:FF:000001">
    <property type="entry name" value="Quaternary ammonium compound resistance transporter SugE"/>
    <property type="match status" value="1"/>
</dbReference>
<evidence type="ECO:0000313" key="10">
    <source>
        <dbReference type="EMBL" id="SMF05684.1"/>
    </source>
</evidence>
<feature type="transmembrane region" description="Helical" evidence="9">
    <location>
        <begin position="59"/>
        <end position="80"/>
    </location>
</feature>
<dbReference type="EMBL" id="FWZU01000002">
    <property type="protein sequence ID" value="SMF05684.1"/>
    <property type="molecule type" value="Genomic_DNA"/>
</dbReference>
<feature type="transmembrane region" description="Helical" evidence="9">
    <location>
        <begin position="31"/>
        <end position="52"/>
    </location>
</feature>
<sequence length="109" mass="11760">MLESWMILIASIICEVSGTSCLKLSDGFSKIIPTVSVFVFYGLSMWGLSVVLKKMDVGVAYAVWSGLGTAIVVLIGIFFFGERITPVRFCSLLFIVIGVIGLNYSPGAQ</sequence>
<comment type="subcellular location">
    <subcellularLocation>
        <location evidence="1 8">Cell membrane</location>
        <topology evidence="1 8">Multi-pass membrane protein</topology>
    </subcellularLocation>
</comment>
<dbReference type="PANTHER" id="PTHR30561:SF1">
    <property type="entry name" value="MULTIDRUG TRANSPORTER EMRE"/>
    <property type="match status" value="1"/>
</dbReference>
<dbReference type="InterPro" id="IPR000390">
    <property type="entry name" value="Small_drug/metabolite_transptr"/>
</dbReference>
<dbReference type="Pfam" id="PF00893">
    <property type="entry name" value="Multi_Drug_Res"/>
    <property type="match status" value="1"/>
</dbReference>
<dbReference type="InterPro" id="IPR037185">
    <property type="entry name" value="EmrE-like"/>
</dbReference>
<name>A0A1X7CZ06_9BACT</name>
<evidence type="ECO:0000256" key="9">
    <source>
        <dbReference type="SAM" id="Phobius"/>
    </source>
</evidence>
<dbReference type="Gene3D" id="1.10.3730.20">
    <property type="match status" value="1"/>
</dbReference>
<feature type="transmembrane region" description="Helical" evidence="9">
    <location>
        <begin position="86"/>
        <end position="104"/>
    </location>
</feature>
<dbReference type="RefSeq" id="WP_085100459.1">
    <property type="nucleotide sequence ID" value="NZ_FWZU01000002.1"/>
</dbReference>
<dbReference type="GO" id="GO:0005886">
    <property type="term" value="C:plasma membrane"/>
    <property type="evidence" value="ECO:0007669"/>
    <property type="project" value="UniProtKB-SubCell"/>
</dbReference>
<evidence type="ECO:0000256" key="4">
    <source>
        <dbReference type="ARBA" id="ARBA00022692"/>
    </source>
</evidence>
<keyword evidence="5 9" id="KW-1133">Transmembrane helix</keyword>
<dbReference type="GO" id="GO:0022857">
    <property type="term" value="F:transmembrane transporter activity"/>
    <property type="evidence" value="ECO:0007669"/>
    <property type="project" value="InterPro"/>
</dbReference>
<evidence type="ECO:0000256" key="1">
    <source>
        <dbReference type="ARBA" id="ARBA00004651"/>
    </source>
</evidence>
<comment type="similarity">
    <text evidence="7 8">Belongs to the drug/metabolite transporter (DMT) superfamily. Small multidrug resistance (SMR) (TC 2.A.7.1) family.</text>
</comment>
<keyword evidence="11" id="KW-1185">Reference proteome</keyword>
<evidence type="ECO:0000256" key="6">
    <source>
        <dbReference type="ARBA" id="ARBA00023136"/>
    </source>
</evidence>
<dbReference type="GO" id="GO:1990961">
    <property type="term" value="P:xenobiotic detoxification by transmembrane export across the plasma membrane"/>
    <property type="evidence" value="ECO:0007669"/>
    <property type="project" value="UniProtKB-ARBA"/>
</dbReference>
<keyword evidence="6 9" id="KW-0472">Membrane</keyword>
<keyword evidence="2" id="KW-0813">Transport</keyword>
<evidence type="ECO:0000256" key="5">
    <source>
        <dbReference type="ARBA" id="ARBA00022989"/>
    </source>
</evidence>
<keyword evidence="4 8" id="KW-0812">Transmembrane</keyword>
<evidence type="ECO:0000256" key="8">
    <source>
        <dbReference type="RuleBase" id="RU003942"/>
    </source>
</evidence>
<accession>A0A1X7CZ06</accession>
<dbReference type="AlphaFoldDB" id="A0A1X7CZ06"/>
<dbReference type="STRING" id="1519643.SAMN06295933_1450"/>
<proteinExistence type="inferred from homology"/>
<protein>
    <submittedName>
        <fullName evidence="10">Small multidrug resistance pump</fullName>
    </submittedName>
</protein>
<dbReference type="PANTHER" id="PTHR30561">
    <property type="entry name" value="SMR FAMILY PROTON-DEPENDENT DRUG EFFLUX TRANSPORTER SUGE"/>
    <property type="match status" value="1"/>
</dbReference>
<dbReference type="Proteomes" id="UP000192906">
    <property type="component" value="Unassembled WGS sequence"/>
</dbReference>
<reference evidence="11" key="1">
    <citation type="submission" date="2017-04" db="EMBL/GenBank/DDBJ databases">
        <authorList>
            <person name="Varghese N."/>
            <person name="Submissions S."/>
        </authorList>
    </citation>
    <scope>NUCLEOTIDE SEQUENCE [LARGE SCALE GENOMIC DNA]</scope>
    <source>
        <strain evidence="11">K3S</strain>
    </source>
</reference>
<keyword evidence="3" id="KW-1003">Cell membrane</keyword>
<dbReference type="SUPFAM" id="SSF103481">
    <property type="entry name" value="Multidrug resistance efflux transporter EmrE"/>
    <property type="match status" value="1"/>
</dbReference>
<organism evidence="10 11">
    <name type="scientific">Desulfovibrio gilichinskyi</name>
    <dbReference type="NCBI Taxonomy" id="1519643"/>
    <lineage>
        <taxon>Bacteria</taxon>
        <taxon>Pseudomonadati</taxon>
        <taxon>Thermodesulfobacteriota</taxon>
        <taxon>Desulfovibrionia</taxon>
        <taxon>Desulfovibrionales</taxon>
        <taxon>Desulfovibrionaceae</taxon>
        <taxon>Desulfovibrio</taxon>
    </lineage>
</organism>
<dbReference type="InterPro" id="IPR045324">
    <property type="entry name" value="Small_multidrug_res"/>
</dbReference>
<evidence type="ECO:0000256" key="3">
    <source>
        <dbReference type="ARBA" id="ARBA00022475"/>
    </source>
</evidence>